<dbReference type="NCBIfam" id="TIGR00254">
    <property type="entry name" value="GGDEF"/>
    <property type="match status" value="1"/>
</dbReference>
<keyword evidence="3" id="KW-1185">Reference proteome</keyword>
<feature type="domain" description="GGDEF" evidence="1">
    <location>
        <begin position="528"/>
        <end position="657"/>
    </location>
</feature>
<dbReference type="GO" id="GO:1902201">
    <property type="term" value="P:negative regulation of bacterial-type flagellum-dependent cell motility"/>
    <property type="evidence" value="ECO:0007669"/>
    <property type="project" value="TreeGrafter"/>
</dbReference>
<dbReference type="InterPro" id="IPR043128">
    <property type="entry name" value="Rev_trsase/Diguanyl_cyclase"/>
</dbReference>
<dbReference type="RefSeq" id="WP_068659772.1">
    <property type="nucleotide sequence ID" value="NZ_CP017770.1"/>
</dbReference>
<name>A0A167C7B6_9BACL</name>
<dbReference type="SUPFAM" id="SSF55073">
    <property type="entry name" value="Nucleotide cyclase"/>
    <property type="match status" value="1"/>
</dbReference>
<organism evidence="2 3">
    <name type="scientific">Paenibacillus crassostreae</name>
    <dbReference type="NCBI Taxonomy" id="1763538"/>
    <lineage>
        <taxon>Bacteria</taxon>
        <taxon>Bacillati</taxon>
        <taxon>Bacillota</taxon>
        <taxon>Bacilli</taxon>
        <taxon>Bacillales</taxon>
        <taxon>Paenibacillaceae</taxon>
        <taxon>Paenibacillus</taxon>
    </lineage>
</organism>
<evidence type="ECO:0000313" key="2">
    <source>
        <dbReference type="EMBL" id="OAB72871.1"/>
    </source>
</evidence>
<dbReference type="CDD" id="cd01949">
    <property type="entry name" value="GGDEF"/>
    <property type="match status" value="1"/>
</dbReference>
<dbReference type="InterPro" id="IPR000160">
    <property type="entry name" value="GGDEF_dom"/>
</dbReference>
<dbReference type="InterPro" id="IPR029016">
    <property type="entry name" value="GAF-like_dom_sf"/>
</dbReference>
<dbReference type="STRING" id="1763538.LPB68_04555"/>
<proteinExistence type="predicted"/>
<sequence>MPDYQSIISKHEKLLKENSQHESLDSVSFWLKNLDITTYDLPFIQSILSSGLLDWKNLSTSLPFMQDSMWALFQYDGLFIAGDSKISDYASGEGAILMNQCLSNHAEVIEPVRMDSNDEFCTICLFPQFTRGLKELYAIMVCVLPHEKISSTERDMVTAMLILFHSCFYKNFENIFVEDMMSEQNRVNDEAGRRAVLYQMVQRMQGRIDVNMVLSEMLDSIAILCPDASMELFMSQDHHSDNPRVKPLILQTREDDVRVRTFMDGRLTTRETNRADGEARLEIGFPLGGNQGTYGVLHMLIDKNRISELDKQFVSTLVDTAGTLFENAKLYEQSNSLIRELRLINELTQRVNQSLRLSEIYKFSSEELLNIFKAEYCCILQFNQELDTLEVVSSNMPMMLRRAFEKDYGFGGFVFEKGESLILSDYKVKMHISSIFMEKSGSQSLIATPLVVKGDVTGAILLAHQKSHFFTYNDYRLLQTLSNHIGLSVSNAMLHTEVKRMANRDMLTDLYARHYLDEVIAKRQKRDYCGSLIVIDIDEFKQVNDKYGHQKGDKVIKKVSEIIKSSIRTGDLAARWGGEELAVYLPQVDIEQAITVAERIRRSVEKDTDPSVTVSCGISEWNWMDEKISVDSLFYLADMALYRAKNNGRNQIQVENSVR</sequence>
<dbReference type="Pfam" id="PF13185">
    <property type="entry name" value="GAF_2"/>
    <property type="match status" value="1"/>
</dbReference>
<dbReference type="PANTHER" id="PTHR45138">
    <property type="entry name" value="REGULATORY COMPONENTS OF SENSORY TRANSDUCTION SYSTEM"/>
    <property type="match status" value="1"/>
</dbReference>
<dbReference type="FunFam" id="3.30.70.270:FF:000001">
    <property type="entry name" value="Diguanylate cyclase domain protein"/>
    <property type="match status" value="1"/>
</dbReference>
<dbReference type="PANTHER" id="PTHR45138:SF9">
    <property type="entry name" value="DIGUANYLATE CYCLASE DGCM-RELATED"/>
    <property type="match status" value="1"/>
</dbReference>
<dbReference type="InterPro" id="IPR003018">
    <property type="entry name" value="GAF"/>
</dbReference>
<dbReference type="Proteomes" id="UP000077134">
    <property type="component" value="Unassembled WGS sequence"/>
</dbReference>
<dbReference type="InterPro" id="IPR029787">
    <property type="entry name" value="Nucleotide_cyclase"/>
</dbReference>
<dbReference type="AlphaFoldDB" id="A0A167C7B6"/>
<dbReference type="EMBL" id="LSFN01000032">
    <property type="protein sequence ID" value="OAB72871.1"/>
    <property type="molecule type" value="Genomic_DNA"/>
</dbReference>
<dbReference type="GO" id="GO:0043709">
    <property type="term" value="P:cell adhesion involved in single-species biofilm formation"/>
    <property type="evidence" value="ECO:0007669"/>
    <property type="project" value="TreeGrafter"/>
</dbReference>
<protein>
    <recommendedName>
        <fullName evidence="1">GGDEF domain-containing protein</fullName>
    </recommendedName>
</protein>
<reference evidence="2 3" key="1">
    <citation type="submission" date="2016-02" db="EMBL/GenBank/DDBJ databases">
        <title>Paenibacillus sp. LPB0068, isolated from Crassostrea gigas.</title>
        <authorList>
            <person name="Shin S.-K."/>
            <person name="Yi H."/>
        </authorList>
    </citation>
    <scope>NUCLEOTIDE SEQUENCE [LARGE SCALE GENOMIC DNA]</scope>
    <source>
        <strain evidence="2 3">LPB0068</strain>
    </source>
</reference>
<evidence type="ECO:0000259" key="1">
    <source>
        <dbReference type="PROSITE" id="PS50887"/>
    </source>
</evidence>
<comment type="caution">
    <text evidence="2">The sequence shown here is derived from an EMBL/GenBank/DDBJ whole genome shotgun (WGS) entry which is preliminary data.</text>
</comment>
<dbReference type="Gene3D" id="3.30.70.270">
    <property type="match status" value="1"/>
</dbReference>
<gene>
    <name evidence="2" type="ORF">PNBC_15695</name>
</gene>
<accession>A0A167C7B6</accession>
<dbReference type="Pfam" id="PF00990">
    <property type="entry name" value="GGDEF"/>
    <property type="match status" value="1"/>
</dbReference>
<dbReference type="InterPro" id="IPR050469">
    <property type="entry name" value="Diguanylate_Cyclase"/>
</dbReference>
<dbReference type="Gene3D" id="3.30.450.40">
    <property type="match status" value="2"/>
</dbReference>
<dbReference type="PROSITE" id="PS50887">
    <property type="entry name" value="GGDEF"/>
    <property type="match status" value="1"/>
</dbReference>
<dbReference type="KEGG" id="pcx:LPB68_04555"/>
<dbReference type="SMART" id="SM00065">
    <property type="entry name" value="GAF"/>
    <property type="match status" value="1"/>
</dbReference>
<dbReference type="GO" id="GO:0052621">
    <property type="term" value="F:diguanylate cyclase activity"/>
    <property type="evidence" value="ECO:0007669"/>
    <property type="project" value="TreeGrafter"/>
</dbReference>
<dbReference type="SMART" id="SM00267">
    <property type="entry name" value="GGDEF"/>
    <property type="match status" value="1"/>
</dbReference>
<dbReference type="GO" id="GO:0005886">
    <property type="term" value="C:plasma membrane"/>
    <property type="evidence" value="ECO:0007669"/>
    <property type="project" value="TreeGrafter"/>
</dbReference>
<evidence type="ECO:0000313" key="3">
    <source>
        <dbReference type="Proteomes" id="UP000077134"/>
    </source>
</evidence>
<dbReference type="SUPFAM" id="SSF55781">
    <property type="entry name" value="GAF domain-like"/>
    <property type="match status" value="2"/>
</dbReference>